<dbReference type="Proteomes" id="UP000009877">
    <property type="component" value="Unassembled WGS sequence"/>
</dbReference>
<evidence type="ECO:0000313" key="3">
    <source>
        <dbReference type="Proteomes" id="UP000009877"/>
    </source>
</evidence>
<comment type="similarity">
    <text evidence="1">Belongs to the class-IV pyridoxal-phosphate-dependent aminotransferase family.</text>
</comment>
<dbReference type="RefSeq" id="WP_006214433.1">
    <property type="nucleotide sequence ID" value="NZ_ANHZ02000008.1"/>
</dbReference>
<keyword evidence="2" id="KW-0456">Lyase</keyword>
<organism evidence="2 3">
    <name type="scientific">Kocuria palustris PEL</name>
    <dbReference type="NCBI Taxonomy" id="1236550"/>
    <lineage>
        <taxon>Bacteria</taxon>
        <taxon>Bacillati</taxon>
        <taxon>Actinomycetota</taxon>
        <taxon>Actinomycetes</taxon>
        <taxon>Micrococcales</taxon>
        <taxon>Micrococcaceae</taxon>
        <taxon>Kocuria</taxon>
    </lineage>
</organism>
<name>M2YDZ7_9MICC</name>
<dbReference type="AlphaFoldDB" id="M2YDZ7"/>
<comment type="caution">
    <text evidence="2">The sequence shown here is derived from an EMBL/GenBank/DDBJ whole genome shotgun (WGS) entry which is preliminary data.</text>
</comment>
<dbReference type="GO" id="GO:0005829">
    <property type="term" value="C:cytosol"/>
    <property type="evidence" value="ECO:0007669"/>
    <property type="project" value="TreeGrafter"/>
</dbReference>
<dbReference type="GO" id="GO:0016829">
    <property type="term" value="F:lyase activity"/>
    <property type="evidence" value="ECO:0007669"/>
    <property type="project" value="UniProtKB-KW"/>
</dbReference>
<dbReference type="InterPro" id="IPR043132">
    <property type="entry name" value="BCAT-like_C"/>
</dbReference>
<dbReference type="EMBL" id="ANHZ02000008">
    <property type="protein sequence ID" value="EME36775.1"/>
    <property type="molecule type" value="Genomic_DNA"/>
</dbReference>
<dbReference type="GO" id="GO:0046394">
    <property type="term" value="P:carboxylic acid biosynthetic process"/>
    <property type="evidence" value="ECO:0007669"/>
    <property type="project" value="UniProtKB-ARBA"/>
</dbReference>
<dbReference type="SUPFAM" id="SSF56752">
    <property type="entry name" value="D-aminoacid aminotransferase-like PLP-dependent enzymes"/>
    <property type="match status" value="1"/>
</dbReference>
<dbReference type="InterPro" id="IPR043131">
    <property type="entry name" value="BCAT-like_N"/>
</dbReference>
<dbReference type="PANTHER" id="PTHR42743">
    <property type="entry name" value="AMINO-ACID AMINOTRANSFERASE"/>
    <property type="match status" value="1"/>
</dbReference>
<reference evidence="2 3" key="1">
    <citation type="journal article" date="2014" name="Genome Announc.">
        <title>Draft Genome Sequence of Kocuria palustris PEL.</title>
        <authorList>
            <person name="Sharma G."/>
            <person name="Khatri I."/>
            <person name="Subramanian S."/>
        </authorList>
    </citation>
    <scope>NUCLEOTIDE SEQUENCE [LARGE SCALE GENOMIC DNA]</scope>
    <source>
        <strain evidence="2 3">PEL</strain>
    </source>
</reference>
<sequence>MSPIEALVVLHPVSARAAAGRPVSECLHPLPAEAPALRVEDRGVSRGDGVFESLTAYDADPVDLPAHLQRLARSADRLELPEISGAVVEAGVRRALETAGAGETTVRIVVTRGPEGASEPTAWVTAAPAADLSDQRRDGVRVVLLDRGMRSDAGREAPWLLTGVKTLSYAIHAAAAREARRRGADDAVFVSTDGFVLEATTASVLVRRGRRMITPPQEHGILRGTTVTRAAAVLSELGMPLESRALPAAELSDCDALWLLSSGRRAVPVIELDGRPVPLDREVTAALERGLGRPQD</sequence>
<accession>M2YDZ7</accession>
<dbReference type="InterPro" id="IPR001544">
    <property type="entry name" value="Aminotrans_IV"/>
</dbReference>
<evidence type="ECO:0000256" key="1">
    <source>
        <dbReference type="ARBA" id="ARBA00009320"/>
    </source>
</evidence>
<evidence type="ECO:0000313" key="2">
    <source>
        <dbReference type="EMBL" id="EME36775.1"/>
    </source>
</evidence>
<dbReference type="InterPro" id="IPR050571">
    <property type="entry name" value="Class-IV_PLP-Dep_Aminotrnsfr"/>
</dbReference>
<dbReference type="STRING" id="71999.KPaMU14_08300"/>
<keyword evidence="3" id="KW-1185">Reference proteome</keyword>
<proteinExistence type="inferred from homology"/>
<dbReference type="Pfam" id="PF01063">
    <property type="entry name" value="Aminotran_4"/>
    <property type="match status" value="1"/>
</dbReference>
<gene>
    <name evidence="2" type="ORF">C884_02382</name>
</gene>
<dbReference type="PANTHER" id="PTHR42743:SF11">
    <property type="entry name" value="AMINODEOXYCHORISMATE LYASE"/>
    <property type="match status" value="1"/>
</dbReference>
<protein>
    <submittedName>
        <fullName evidence="2">Aminodeoxychorismate lyase</fullName>
    </submittedName>
</protein>
<dbReference type="InterPro" id="IPR036038">
    <property type="entry name" value="Aminotransferase-like"/>
</dbReference>
<dbReference type="Gene3D" id="3.30.470.10">
    <property type="match status" value="1"/>
</dbReference>
<dbReference type="Gene3D" id="3.20.10.10">
    <property type="entry name" value="D-amino Acid Aminotransferase, subunit A, domain 2"/>
    <property type="match status" value="1"/>
</dbReference>